<evidence type="ECO:0000313" key="2">
    <source>
        <dbReference type="EMBL" id="KAL0355853.1"/>
    </source>
</evidence>
<dbReference type="Gene3D" id="3.30.420.10">
    <property type="entry name" value="Ribonuclease H-like superfamily/Ribonuclease H"/>
    <property type="match status" value="1"/>
</dbReference>
<organism evidence="2">
    <name type="scientific">Sesamum radiatum</name>
    <name type="common">Black benniseed</name>
    <dbReference type="NCBI Taxonomy" id="300843"/>
    <lineage>
        <taxon>Eukaryota</taxon>
        <taxon>Viridiplantae</taxon>
        <taxon>Streptophyta</taxon>
        <taxon>Embryophyta</taxon>
        <taxon>Tracheophyta</taxon>
        <taxon>Spermatophyta</taxon>
        <taxon>Magnoliopsida</taxon>
        <taxon>eudicotyledons</taxon>
        <taxon>Gunneridae</taxon>
        <taxon>Pentapetalae</taxon>
        <taxon>asterids</taxon>
        <taxon>lamiids</taxon>
        <taxon>Lamiales</taxon>
        <taxon>Pedaliaceae</taxon>
        <taxon>Sesamum</taxon>
    </lineage>
</organism>
<protein>
    <recommendedName>
        <fullName evidence="1">Integrase catalytic domain-containing protein</fullName>
    </recommendedName>
</protein>
<dbReference type="SUPFAM" id="SSF53098">
    <property type="entry name" value="Ribonuclease H-like"/>
    <property type="match status" value="1"/>
</dbReference>
<dbReference type="AlphaFoldDB" id="A0AAW2PLA8"/>
<feature type="domain" description="Integrase catalytic" evidence="1">
    <location>
        <begin position="1"/>
        <end position="159"/>
    </location>
</feature>
<dbReference type="InterPro" id="IPR012337">
    <property type="entry name" value="RNaseH-like_sf"/>
</dbReference>
<evidence type="ECO:0000259" key="1">
    <source>
        <dbReference type="PROSITE" id="PS50994"/>
    </source>
</evidence>
<gene>
    <name evidence="2" type="ORF">Sradi_4032200</name>
</gene>
<sequence length="391" mass="44151">MDFIEGLPASEGKDSVLVIVDRLTNYSHFLPLKHPYTTASIAKVFFDHIYKLHGLPVSIVSDRDKIFTSKLWKELFTLAGVSLNMSSAYRPQSDGQTERVNQCLENYLRCMCHQKPKKWAQWLTLAEFWFNTNFLTSLKATPFQALYGYPPHQLTMGPYLQNHHSEVRELMQERAKVMQLPRENLQQAQNRMKMYADKKLKGSLSCGRIGKVAYKLALPTGSKIHLVFHVSLLKKKIGSKYFPSLDQPEFGEEVFKVYPAAILARRLISKNNVGVPQGSILGGKDKKKEGGMSHLLTQMRLQLAAVRLKELTLTVRSKAELNRGMDLGNLKGNGAVLKKSSNENVLSTEEVISIIGPAIKIMSIVVRSKSWKNWGLSLLIQLEATSFMVRA</sequence>
<dbReference type="EMBL" id="JACGWJ010000017">
    <property type="protein sequence ID" value="KAL0355853.1"/>
    <property type="molecule type" value="Genomic_DNA"/>
</dbReference>
<dbReference type="InterPro" id="IPR001584">
    <property type="entry name" value="Integrase_cat-core"/>
</dbReference>
<dbReference type="Pfam" id="PF24626">
    <property type="entry name" value="SH3_Tf2-1"/>
    <property type="match status" value="1"/>
</dbReference>
<dbReference type="PROSITE" id="PS50994">
    <property type="entry name" value="INTEGRASE"/>
    <property type="match status" value="1"/>
</dbReference>
<proteinExistence type="predicted"/>
<dbReference type="PANTHER" id="PTHR45835:SF99">
    <property type="entry name" value="CHROMO DOMAIN-CONTAINING PROTEIN-RELATED"/>
    <property type="match status" value="1"/>
</dbReference>
<dbReference type="GO" id="GO:0003676">
    <property type="term" value="F:nucleic acid binding"/>
    <property type="evidence" value="ECO:0007669"/>
    <property type="project" value="InterPro"/>
</dbReference>
<dbReference type="PANTHER" id="PTHR45835">
    <property type="entry name" value="YALI0A06105P"/>
    <property type="match status" value="1"/>
</dbReference>
<reference evidence="2" key="1">
    <citation type="submission" date="2020-06" db="EMBL/GenBank/DDBJ databases">
        <authorList>
            <person name="Li T."/>
            <person name="Hu X."/>
            <person name="Zhang T."/>
            <person name="Song X."/>
            <person name="Zhang H."/>
            <person name="Dai N."/>
            <person name="Sheng W."/>
            <person name="Hou X."/>
            <person name="Wei L."/>
        </authorList>
    </citation>
    <scope>NUCLEOTIDE SEQUENCE</scope>
    <source>
        <strain evidence="2">G02</strain>
        <tissue evidence="2">Leaf</tissue>
    </source>
</reference>
<dbReference type="InterPro" id="IPR036397">
    <property type="entry name" value="RNaseH_sf"/>
</dbReference>
<reference evidence="2" key="2">
    <citation type="journal article" date="2024" name="Plant">
        <title>Genomic evolution and insights into agronomic trait innovations of Sesamum species.</title>
        <authorList>
            <person name="Miao H."/>
            <person name="Wang L."/>
            <person name="Qu L."/>
            <person name="Liu H."/>
            <person name="Sun Y."/>
            <person name="Le M."/>
            <person name="Wang Q."/>
            <person name="Wei S."/>
            <person name="Zheng Y."/>
            <person name="Lin W."/>
            <person name="Duan Y."/>
            <person name="Cao H."/>
            <person name="Xiong S."/>
            <person name="Wang X."/>
            <person name="Wei L."/>
            <person name="Li C."/>
            <person name="Ma Q."/>
            <person name="Ju M."/>
            <person name="Zhao R."/>
            <person name="Li G."/>
            <person name="Mu C."/>
            <person name="Tian Q."/>
            <person name="Mei H."/>
            <person name="Zhang T."/>
            <person name="Gao T."/>
            <person name="Zhang H."/>
        </authorList>
    </citation>
    <scope>NUCLEOTIDE SEQUENCE</scope>
    <source>
        <strain evidence="2">G02</strain>
    </source>
</reference>
<comment type="caution">
    <text evidence="2">The sequence shown here is derived from an EMBL/GenBank/DDBJ whole genome shotgun (WGS) entry which is preliminary data.</text>
</comment>
<dbReference type="InterPro" id="IPR056924">
    <property type="entry name" value="SH3_Tf2-1"/>
</dbReference>
<name>A0AAW2PLA8_SESRA</name>
<accession>A0AAW2PLA8</accession>
<dbReference type="GO" id="GO:0015074">
    <property type="term" value="P:DNA integration"/>
    <property type="evidence" value="ECO:0007669"/>
    <property type="project" value="InterPro"/>
</dbReference>